<dbReference type="RefSeq" id="WP_072344411.1">
    <property type="nucleotide sequence ID" value="NZ_FPKU01000002.1"/>
</dbReference>
<dbReference type="EMBL" id="FPKU01000002">
    <property type="protein sequence ID" value="SFZ85763.1"/>
    <property type="molecule type" value="Genomic_DNA"/>
</dbReference>
<dbReference type="InterPro" id="IPR036465">
    <property type="entry name" value="vWFA_dom_sf"/>
</dbReference>
<evidence type="ECO:0000256" key="6">
    <source>
        <dbReference type="ARBA" id="ARBA00023274"/>
    </source>
</evidence>
<dbReference type="GO" id="GO:0005737">
    <property type="term" value="C:cytoplasm"/>
    <property type="evidence" value="ECO:0007669"/>
    <property type="project" value="UniProtKB-SubCell"/>
</dbReference>
<dbReference type="InterPro" id="IPR008858">
    <property type="entry name" value="TROVE_dom"/>
</dbReference>
<evidence type="ECO:0000256" key="1">
    <source>
        <dbReference type="ARBA" id="ARBA00004496"/>
    </source>
</evidence>
<evidence type="ECO:0000256" key="4">
    <source>
        <dbReference type="ARBA" id="ARBA00022723"/>
    </source>
</evidence>
<dbReference type="InterPro" id="IPR040322">
    <property type="entry name" value="TROVE2"/>
</dbReference>
<keyword evidence="6" id="KW-0687">Ribonucleoprotein</keyword>
<dbReference type="SUPFAM" id="SSF53300">
    <property type="entry name" value="vWA-like"/>
    <property type="match status" value="1"/>
</dbReference>
<gene>
    <name evidence="8" type="ORF">SAMN02983003_2933</name>
</gene>
<comment type="subcellular location">
    <subcellularLocation>
        <location evidence="1">Cytoplasm</location>
    </subcellularLocation>
</comment>
<proteinExistence type="inferred from homology"/>
<organism evidence="8 9">
    <name type="scientific">Devosia enhydra</name>
    <dbReference type="NCBI Taxonomy" id="665118"/>
    <lineage>
        <taxon>Bacteria</taxon>
        <taxon>Pseudomonadati</taxon>
        <taxon>Pseudomonadota</taxon>
        <taxon>Alphaproteobacteria</taxon>
        <taxon>Hyphomicrobiales</taxon>
        <taxon>Devosiaceae</taxon>
        <taxon>Devosia</taxon>
    </lineage>
</organism>
<evidence type="ECO:0000256" key="3">
    <source>
        <dbReference type="ARBA" id="ARBA00022490"/>
    </source>
</evidence>
<evidence type="ECO:0000256" key="2">
    <source>
        <dbReference type="ARBA" id="ARBA00007814"/>
    </source>
</evidence>
<sequence>MRFNRVPDIARPAPSPLTHGGAIAAVLSPEQKLRRSVLSCLLWENEFYEDGQAIAERIADLAAACSPQFVADLAREARQVHGLRHAPLLLVLDLVRRGGPGVADAVDAVIGRADEMAELVALYWRNGRKPLSKQMKAGLARAFCRFDAYQLAKYDRPGLVRLRDVMFLVHPRPRDAAQAELFRQVADRSLPVPDTWEVALSAGGDRKAVFERLIAENRLGYLALLRNLRAMAEAGCDRRLVSEAIIARRGADLVFPFRYVAAARSAPIFEPALDEAFLAATREGPRLPGTTLLIVDVSGSMYGPRVSQRSDITRAVAAAALGAIARSLCEDVLIYATAGSDPLRRHKTQIVPARQGMALVDAIYKSMVPLGGGGIFLNQVMRFLRQRHPEVDRVIVITDEQDCGVGAADAPQNAPAYGTRANYLINVASARNGIGYERSGWTHIDGFSEAVLRYILALEEVSGR</sequence>
<keyword evidence="4" id="KW-0479">Metal-binding</keyword>
<name>A0A1K2I0N4_9HYPH</name>
<accession>A0A1K2I0N4</accession>
<dbReference type="GO" id="GO:1990904">
    <property type="term" value="C:ribonucleoprotein complex"/>
    <property type="evidence" value="ECO:0007669"/>
    <property type="project" value="UniProtKB-KW"/>
</dbReference>
<feature type="domain" description="TROVE" evidence="7">
    <location>
        <begin position="16"/>
        <end position="345"/>
    </location>
</feature>
<dbReference type="PANTHER" id="PTHR14202:SF0">
    <property type="entry name" value="RNA-BINDING PROTEIN RO60"/>
    <property type="match status" value="1"/>
</dbReference>
<dbReference type="PROSITE" id="PS50988">
    <property type="entry name" value="TROVE"/>
    <property type="match status" value="1"/>
</dbReference>
<dbReference type="GO" id="GO:0003723">
    <property type="term" value="F:RNA binding"/>
    <property type="evidence" value="ECO:0007669"/>
    <property type="project" value="UniProtKB-KW"/>
</dbReference>
<comment type="similarity">
    <text evidence="2">Belongs to the Ro 60 kDa family.</text>
</comment>
<evidence type="ECO:0000256" key="5">
    <source>
        <dbReference type="ARBA" id="ARBA00022884"/>
    </source>
</evidence>
<evidence type="ECO:0000259" key="7">
    <source>
        <dbReference type="PROSITE" id="PS50988"/>
    </source>
</evidence>
<evidence type="ECO:0000313" key="8">
    <source>
        <dbReference type="EMBL" id="SFZ85763.1"/>
    </source>
</evidence>
<dbReference type="AlphaFoldDB" id="A0A1K2I0N4"/>
<dbReference type="Pfam" id="PF05731">
    <property type="entry name" value="TROVE"/>
    <property type="match status" value="1"/>
</dbReference>
<dbReference type="PANTHER" id="PTHR14202">
    <property type="entry name" value="60 KDA RIBONUCLEOPROTEIN SSA/RO"/>
    <property type="match status" value="1"/>
</dbReference>
<dbReference type="STRING" id="665118.SAMN02983003_2933"/>
<reference evidence="8 9" key="1">
    <citation type="submission" date="2016-11" db="EMBL/GenBank/DDBJ databases">
        <authorList>
            <person name="Jaros S."/>
            <person name="Januszkiewicz K."/>
            <person name="Wedrychowicz H."/>
        </authorList>
    </citation>
    <scope>NUCLEOTIDE SEQUENCE [LARGE SCALE GENOMIC DNA]</scope>
    <source>
        <strain evidence="8 9">ATCC 23634</strain>
    </source>
</reference>
<dbReference type="Proteomes" id="UP000183447">
    <property type="component" value="Unassembled WGS sequence"/>
</dbReference>
<keyword evidence="9" id="KW-1185">Reference proteome</keyword>
<dbReference type="InterPro" id="IPR037214">
    <property type="entry name" value="TROVE_dom_sf"/>
</dbReference>
<keyword evidence="3" id="KW-0963">Cytoplasm</keyword>
<evidence type="ECO:0000313" key="9">
    <source>
        <dbReference type="Proteomes" id="UP000183447"/>
    </source>
</evidence>
<dbReference type="OrthoDB" id="208855at2"/>
<dbReference type="GO" id="GO:0046872">
    <property type="term" value="F:metal ion binding"/>
    <property type="evidence" value="ECO:0007669"/>
    <property type="project" value="UniProtKB-KW"/>
</dbReference>
<dbReference type="Gene3D" id="3.40.50.410">
    <property type="entry name" value="von Willebrand factor, type A domain"/>
    <property type="match status" value="1"/>
</dbReference>
<protein>
    <submittedName>
        <fullName evidence="8">TROVE domain-containing protein</fullName>
    </submittedName>
</protein>
<keyword evidence="5" id="KW-0694">RNA-binding</keyword>
<dbReference type="SUPFAM" id="SSF140864">
    <property type="entry name" value="TROVE domain-like"/>
    <property type="match status" value="1"/>
</dbReference>